<protein>
    <submittedName>
        <fullName evidence="1">Uncharacterized protein</fullName>
    </submittedName>
</protein>
<dbReference type="AlphaFoldDB" id="A0A1I5B4M6"/>
<reference evidence="2" key="1">
    <citation type="submission" date="2016-10" db="EMBL/GenBank/DDBJ databases">
        <authorList>
            <person name="Varghese N."/>
            <person name="Submissions S."/>
        </authorList>
    </citation>
    <scope>NUCLEOTIDE SEQUENCE [LARGE SCALE GENOMIC DNA]</scope>
    <source>
        <strain evidence="2">XJ109</strain>
    </source>
</reference>
<evidence type="ECO:0000313" key="2">
    <source>
        <dbReference type="Proteomes" id="UP000199149"/>
    </source>
</evidence>
<evidence type="ECO:0000313" key="1">
    <source>
        <dbReference type="EMBL" id="SFN69643.1"/>
    </source>
</evidence>
<name>A0A1I5B4M6_9FLAO</name>
<keyword evidence="2" id="KW-1185">Reference proteome</keyword>
<sequence>MKQYDLKDLANELNISERTARRYVDELINETQIIRENKYKFSYLIFNSIVNSKQNIDTELTKSDNGVTEYFTDEEYQEFQKRLTEYPILKEQIQNSKEYLSTIENQMEYFKNAYNRQLDMHENLIQSVKSFSDNLTQRNFIEAKEKGLDQ</sequence>
<dbReference type="STRING" id="684065.SAMN05421738_12113"/>
<dbReference type="RefSeq" id="WP_092910491.1">
    <property type="nucleotide sequence ID" value="NZ_FOUZ01000021.1"/>
</dbReference>
<dbReference type="Proteomes" id="UP000199149">
    <property type="component" value="Unassembled WGS sequence"/>
</dbReference>
<dbReference type="OrthoDB" id="1367718at2"/>
<accession>A0A1I5B4M6</accession>
<gene>
    <name evidence="1" type="ORF">SAMN05421738_12113</name>
</gene>
<organism evidence="1 2">
    <name type="scientific">Algoriella xinjiangensis</name>
    <dbReference type="NCBI Taxonomy" id="684065"/>
    <lineage>
        <taxon>Bacteria</taxon>
        <taxon>Pseudomonadati</taxon>
        <taxon>Bacteroidota</taxon>
        <taxon>Flavobacteriia</taxon>
        <taxon>Flavobacteriales</taxon>
        <taxon>Weeksellaceae</taxon>
        <taxon>Algoriella</taxon>
    </lineage>
</organism>
<dbReference type="EMBL" id="FOUZ01000021">
    <property type="protein sequence ID" value="SFN69643.1"/>
    <property type="molecule type" value="Genomic_DNA"/>
</dbReference>
<proteinExistence type="predicted"/>